<dbReference type="InterPro" id="IPR037213">
    <property type="entry name" value="Run_dom_sf"/>
</dbReference>
<gene>
    <name evidence="10" type="ORF">O3M35_013114</name>
</gene>
<feature type="compositionally biased region" description="Basic and acidic residues" evidence="6">
    <location>
        <begin position="1138"/>
        <end position="1148"/>
    </location>
</feature>
<dbReference type="InterPro" id="IPR001194">
    <property type="entry name" value="cDENN_dom"/>
</dbReference>
<name>A0AAW1CE91_9HEMI</name>
<evidence type="ECO:0008006" key="12">
    <source>
        <dbReference type="Google" id="ProtNLM"/>
    </source>
</evidence>
<dbReference type="Gene3D" id="2.60.60.20">
    <property type="entry name" value="PLAT/LH2 domain"/>
    <property type="match status" value="1"/>
</dbReference>
<feature type="region of interest" description="Disordered" evidence="6">
    <location>
        <begin position="893"/>
        <end position="933"/>
    </location>
</feature>
<dbReference type="Pfam" id="PF03455">
    <property type="entry name" value="dDENN"/>
    <property type="match status" value="1"/>
</dbReference>
<keyword evidence="4" id="KW-0472">Membrane</keyword>
<feature type="domain" description="UDENN" evidence="8">
    <location>
        <begin position="33"/>
        <end position="573"/>
    </location>
</feature>
<reference evidence="10 11" key="1">
    <citation type="submission" date="2022-12" db="EMBL/GenBank/DDBJ databases">
        <title>Chromosome-level genome assembly of true bugs.</title>
        <authorList>
            <person name="Ma L."/>
            <person name="Li H."/>
        </authorList>
    </citation>
    <scope>NUCLEOTIDE SEQUENCE [LARGE SCALE GENOMIC DNA]</scope>
    <source>
        <strain evidence="10">Lab_2022b</strain>
    </source>
</reference>
<organism evidence="10 11">
    <name type="scientific">Rhynocoris fuscipes</name>
    <dbReference type="NCBI Taxonomy" id="488301"/>
    <lineage>
        <taxon>Eukaryota</taxon>
        <taxon>Metazoa</taxon>
        <taxon>Ecdysozoa</taxon>
        <taxon>Arthropoda</taxon>
        <taxon>Hexapoda</taxon>
        <taxon>Insecta</taxon>
        <taxon>Pterygota</taxon>
        <taxon>Neoptera</taxon>
        <taxon>Paraneoptera</taxon>
        <taxon>Hemiptera</taxon>
        <taxon>Heteroptera</taxon>
        <taxon>Panheteroptera</taxon>
        <taxon>Cimicomorpha</taxon>
        <taxon>Reduviidae</taxon>
        <taxon>Harpactorinae</taxon>
        <taxon>Harpactorini</taxon>
        <taxon>Rhynocoris</taxon>
    </lineage>
</organism>
<dbReference type="CDD" id="cd17677">
    <property type="entry name" value="RUN1_DENND5"/>
    <property type="match status" value="1"/>
</dbReference>
<evidence type="ECO:0000256" key="2">
    <source>
        <dbReference type="ARBA" id="ARBA00006664"/>
    </source>
</evidence>
<dbReference type="Gene3D" id="3.40.50.11500">
    <property type="match status" value="1"/>
</dbReference>
<evidence type="ECO:0000313" key="11">
    <source>
        <dbReference type="Proteomes" id="UP001461498"/>
    </source>
</evidence>
<keyword evidence="11" id="KW-1185">Reference proteome</keyword>
<evidence type="ECO:0000256" key="1">
    <source>
        <dbReference type="ARBA" id="ARBA00004370"/>
    </source>
</evidence>
<evidence type="ECO:0000256" key="5">
    <source>
        <dbReference type="PROSITE-ProRule" id="PRU00152"/>
    </source>
</evidence>
<dbReference type="SUPFAM" id="SSF49723">
    <property type="entry name" value="Lipase/lipooxygenase domain (PLAT/LH2 domain)"/>
    <property type="match status" value="1"/>
</dbReference>
<dbReference type="InterPro" id="IPR037516">
    <property type="entry name" value="Tripartite_DENN"/>
</dbReference>
<dbReference type="PROSITE" id="PS50826">
    <property type="entry name" value="RUN"/>
    <property type="match status" value="2"/>
</dbReference>
<evidence type="ECO:0000313" key="10">
    <source>
        <dbReference type="EMBL" id="KAK9496633.1"/>
    </source>
</evidence>
<protein>
    <recommendedName>
        <fullName evidence="12">DENN domain-containing protein 5B</fullName>
    </recommendedName>
</protein>
<feature type="domain" description="RUN" evidence="9">
    <location>
        <begin position="796"/>
        <end position="1024"/>
    </location>
</feature>
<dbReference type="EMBL" id="JAPXFL010000064">
    <property type="protein sequence ID" value="KAK9496633.1"/>
    <property type="molecule type" value="Genomic_DNA"/>
</dbReference>
<dbReference type="InterPro" id="IPR005113">
    <property type="entry name" value="uDENN_dom"/>
</dbReference>
<dbReference type="Pfam" id="PF03456">
    <property type="entry name" value="uDENN"/>
    <property type="match status" value="1"/>
</dbReference>
<dbReference type="PROSITE" id="PS50211">
    <property type="entry name" value="DENN"/>
    <property type="match status" value="1"/>
</dbReference>
<evidence type="ECO:0000256" key="6">
    <source>
        <dbReference type="SAM" id="MobiDB-lite"/>
    </source>
</evidence>
<dbReference type="PANTHER" id="PTHR46070">
    <property type="entry name" value="PINSTRIPE, ISOFORM A"/>
    <property type="match status" value="1"/>
</dbReference>
<comment type="caution">
    <text evidence="10">The sequence shown here is derived from an EMBL/GenBank/DDBJ whole genome shotgun (WGS) entry which is preliminary data.</text>
</comment>
<proteinExistence type="inferred from homology"/>
<dbReference type="InterPro" id="IPR004012">
    <property type="entry name" value="Run_dom"/>
</dbReference>
<evidence type="ECO:0000259" key="9">
    <source>
        <dbReference type="PROSITE" id="PS50826"/>
    </source>
</evidence>
<feature type="domain" description="PLAT" evidence="7">
    <location>
        <begin position="1029"/>
        <end position="1137"/>
    </location>
</feature>
<dbReference type="Gene3D" id="3.30.450.200">
    <property type="match status" value="1"/>
</dbReference>
<dbReference type="InterPro" id="IPR043153">
    <property type="entry name" value="DENN_C"/>
</dbReference>
<comment type="similarity">
    <text evidence="2">Belongs to the RAB6IP1 family.</text>
</comment>
<feature type="region of interest" description="Disordered" evidence="6">
    <location>
        <begin position="707"/>
        <end position="734"/>
    </location>
</feature>
<comment type="caution">
    <text evidence="5">Lacks conserved residue(s) required for the propagation of feature annotation.</text>
</comment>
<evidence type="ECO:0000259" key="8">
    <source>
        <dbReference type="PROSITE" id="PS50211"/>
    </source>
</evidence>
<dbReference type="InterPro" id="IPR001024">
    <property type="entry name" value="PLAT/LH2_dom"/>
</dbReference>
<feature type="compositionally biased region" description="Gly residues" evidence="6">
    <location>
        <begin position="1150"/>
        <end position="1162"/>
    </location>
</feature>
<feature type="domain" description="RUN" evidence="9">
    <location>
        <begin position="1212"/>
        <end position="1354"/>
    </location>
</feature>
<sequence length="1361" mass="154763">MDADNLNLTNCRTRFADYFVICGLDLSSGLEPDNFAGDHLRTPLERSYKCKVLAHYPDSVPLNPFDKDAVGMLCLPNGLQFRTQKSSLEPRFHSFVITKENGKRTYGASYVFYEEIRNRKVCSAMQTLQAMHLTEVSSTRSRRPLDHNTRSLPRHFKLSAHASRAAQSYYDHTKDTLYVCKSIALIMQTPYVYAAHAFLAGLYRCWKDDGSPSIEANVQNVLYEVYVPAPGRSLSFICYPCERVILQTPSSSEELPLFDFSLSQLFSLLGVECVLQLYTCLLLEGQILFSSSDYQRLMLVAESLTTLLFPFTWSHVYVPILPSSCKHFLDAPLPFVMGLHTSESTIDIPPETNLCFMDLDSRSLQTPEELPSFPYRTEFISEICEVLRRFKVAGDNIDVNLNSGNENVMSSSCIAMKTRKQSWADTLEDDPSLTNGSETLQRIVSLTRRAGASLDGLDDLDTSWDSAPDDGFSEEPDVSTEAQYFRDLRVNTAIREIFLNRFVHLFIDYDHFIIQPNQDKEEWLSNRESMYNFDKATFLSDQQQQHLPFLSRFIETQMFATLIDNKILSNWDRIEPNLRIFDRRIKLLRKRYGCDSYPNSVYESCDTLRDCQLLLDKRLNKVDTEIPAPTTITVWRSGEAKRTSSSRSHTFPLLDRSVIREHSAYRNKKRSQQQQNRMTSSLTSLSFEESDYFTMSYADDSVLENKDSVSGSVTPHAGYSTGSLRRRSEARPLGGRERLAALPPKTEPSAALIAQTNWNFVEKLLKDCKQKTKRMLVEKLGSEAVEMGHCAQTSLVEENTLIASLCDLLERIWAHGLQKRQGKSALWAHLSNYLEMEDSNDTVKPIDQNNLPSPEPLVKLGFQDKLISTIKTKISIMDFASFLENSFDLSSGSIETSPQPVQDGKLSSRSRSETRTSNTRRLSEDQRQQPTLRPLPNTLVYDLRSVQAMTEIKTHIGYARAFIRLSLEKKLLSRHLRTLLSETTLLRTLYKRYAFLRCEEEKEQFLYHLLTLNAVDYNCFTSTYLNTRIPYRVAIFPSRKNSFSWTSANCWVALSGTHGETQRIPIPKGALEFVCHNKNIGMLTTLRIGHDNSGLSPKWLVDNIVVRNEVTGHMYNFPCGRWLGKGIDDDSTERLLVGEREKDTERLNRSGGGGGAAGGEGGSRIRSPSVPPPKKILPLSDIQHMLGDSANSLVKFLYRRDTSNGEASGTLTVLLCGDTGLVPALEHAFLHGFKSTRLFGRNLYIWEYIVKVKEEMECQLSKSDTIRYFIYLVEAILQCGHSLGKDGRFQIFICLSLRDHMLAEILVGVFAISRTTADMFEDESFLRDENLLTFLVHIVQSLDQYELVLEKSLTQGITIKR</sequence>
<dbReference type="GO" id="GO:0005085">
    <property type="term" value="F:guanyl-nucleotide exchange factor activity"/>
    <property type="evidence" value="ECO:0007669"/>
    <property type="project" value="InterPro"/>
</dbReference>
<comment type="subcellular location">
    <subcellularLocation>
        <location evidence="1">Membrane</location>
    </subcellularLocation>
</comment>
<evidence type="ECO:0000256" key="4">
    <source>
        <dbReference type="ARBA" id="ARBA00023136"/>
    </source>
</evidence>
<dbReference type="InterPro" id="IPR036392">
    <property type="entry name" value="PLAT/LH2_dom_sf"/>
</dbReference>
<dbReference type="SMART" id="SM00799">
    <property type="entry name" value="DENN"/>
    <property type="match status" value="1"/>
</dbReference>
<dbReference type="SMART" id="SM00801">
    <property type="entry name" value="dDENN"/>
    <property type="match status" value="1"/>
</dbReference>
<dbReference type="GO" id="GO:0031267">
    <property type="term" value="F:small GTPase binding"/>
    <property type="evidence" value="ECO:0007669"/>
    <property type="project" value="InterPro"/>
</dbReference>
<dbReference type="SUPFAM" id="SSF140741">
    <property type="entry name" value="RUN domain-like"/>
    <property type="match status" value="2"/>
</dbReference>
<feature type="region of interest" description="Disordered" evidence="6">
    <location>
        <begin position="1138"/>
        <end position="1172"/>
    </location>
</feature>
<evidence type="ECO:0000259" key="7">
    <source>
        <dbReference type="PROSITE" id="PS50095"/>
    </source>
</evidence>
<dbReference type="PANTHER" id="PTHR46070:SF1">
    <property type="entry name" value="PINSTRIPE, ISOFORM A"/>
    <property type="match status" value="1"/>
</dbReference>
<dbReference type="Pfam" id="PF02759">
    <property type="entry name" value="RUN"/>
    <property type="match status" value="2"/>
</dbReference>
<dbReference type="SMART" id="SM00593">
    <property type="entry name" value="RUN"/>
    <property type="match status" value="2"/>
</dbReference>
<dbReference type="CDD" id="cd17678">
    <property type="entry name" value="RUN2_DENND5"/>
    <property type="match status" value="1"/>
</dbReference>
<dbReference type="Proteomes" id="UP001461498">
    <property type="component" value="Unassembled WGS sequence"/>
</dbReference>
<dbReference type="Pfam" id="PF02141">
    <property type="entry name" value="DENN"/>
    <property type="match status" value="1"/>
</dbReference>
<dbReference type="InterPro" id="IPR047278">
    <property type="entry name" value="DEN5A/B"/>
</dbReference>
<dbReference type="SMART" id="SM00800">
    <property type="entry name" value="uDENN"/>
    <property type="match status" value="1"/>
</dbReference>
<dbReference type="PROSITE" id="PS50095">
    <property type="entry name" value="PLAT"/>
    <property type="match status" value="1"/>
</dbReference>
<evidence type="ECO:0000256" key="3">
    <source>
        <dbReference type="ARBA" id="ARBA00022737"/>
    </source>
</evidence>
<keyword evidence="3" id="KW-0677">Repeat</keyword>
<dbReference type="InterPro" id="IPR005112">
    <property type="entry name" value="dDENN_dom"/>
</dbReference>
<dbReference type="GO" id="GO:0016020">
    <property type="term" value="C:membrane"/>
    <property type="evidence" value="ECO:0007669"/>
    <property type="project" value="UniProtKB-SubCell"/>
</dbReference>
<dbReference type="Pfam" id="PF01477">
    <property type="entry name" value="PLAT"/>
    <property type="match status" value="1"/>
</dbReference>
<accession>A0AAW1CE91</accession>
<dbReference type="Gene3D" id="1.20.58.900">
    <property type="match status" value="3"/>
</dbReference>